<dbReference type="SUPFAM" id="SSF51735">
    <property type="entry name" value="NAD(P)-binding Rossmann-fold domains"/>
    <property type="match status" value="1"/>
</dbReference>
<dbReference type="PANTHER" id="PTHR43008">
    <property type="entry name" value="BENZIL REDUCTASE"/>
    <property type="match status" value="1"/>
</dbReference>
<gene>
    <name evidence="4" type="ORF">OIDMADRAFT_152065</name>
</gene>
<sequence>MSASKSIILTGASRGLGLAIAKYLLRESHKLVLVARSAGPLEKLKEEYPSQVEFVAGDLGDFSVGPKVIETALKSFSRIDSLIINHGVLSPVKRVVDFTPEEWRAVFDVNFISAIALIKPALPALRKTHGRIIFTSSGASVGAYSGWGAYGSSKAALNHLGLTLSVEEPDITSVAIRPGVVDTDMQKEVRGRADVMDARDVQKFRTLHESGKTLRPEQPGNVIARLAVSAEKELSGKFYSWEDKALLRYQDS</sequence>
<dbReference type="CDD" id="cd05367">
    <property type="entry name" value="SPR-like_SDR_c"/>
    <property type="match status" value="1"/>
</dbReference>
<dbReference type="InterPro" id="IPR020904">
    <property type="entry name" value="Sc_DH/Rdtase_CS"/>
</dbReference>
<evidence type="ECO:0000313" key="5">
    <source>
        <dbReference type="Proteomes" id="UP000054321"/>
    </source>
</evidence>
<evidence type="ECO:0008006" key="6">
    <source>
        <dbReference type="Google" id="ProtNLM"/>
    </source>
</evidence>
<evidence type="ECO:0000313" key="4">
    <source>
        <dbReference type="EMBL" id="KIN08047.1"/>
    </source>
</evidence>
<dbReference type="EMBL" id="KN832870">
    <property type="protein sequence ID" value="KIN08047.1"/>
    <property type="molecule type" value="Genomic_DNA"/>
</dbReference>
<dbReference type="InParanoid" id="A0A0C3I0S9"/>
<protein>
    <recommendedName>
        <fullName evidence="6">NAD(P)-binding protein</fullName>
    </recommendedName>
</protein>
<dbReference type="Proteomes" id="UP000054321">
    <property type="component" value="Unassembled WGS sequence"/>
</dbReference>
<dbReference type="PROSITE" id="PS00061">
    <property type="entry name" value="ADH_SHORT"/>
    <property type="match status" value="1"/>
</dbReference>
<dbReference type="Pfam" id="PF00106">
    <property type="entry name" value="adh_short"/>
    <property type="match status" value="1"/>
</dbReference>
<dbReference type="STRING" id="913774.A0A0C3I0S9"/>
<dbReference type="HOGENOM" id="CLU_010194_2_11_1"/>
<evidence type="ECO:0000256" key="3">
    <source>
        <dbReference type="ARBA" id="ARBA00023002"/>
    </source>
</evidence>
<organism evidence="4 5">
    <name type="scientific">Oidiodendron maius (strain Zn)</name>
    <dbReference type="NCBI Taxonomy" id="913774"/>
    <lineage>
        <taxon>Eukaryota</taxon>
        <taxon>Fungi</taxon>
        <taxon>Dikarya</taxon>
        <taxon>Ascomycota</taxon>
        <taxon>Pezizomycotina</taxon>
        <taxon>Leotiomycetes</taxon>
        <taxon>Leotiomycetes incertae sedis</taxon>
        <taxon>Myxotrichaceae</taxon>
        <taxon>Oidiodendron</taxon>
    </lineage>
</organism>
<accession>A0A0C3I0S9</accession>
<reference evidence="5" key="2">
    <citation type="submission" date="2015-01" db="EMBL/GenBank/DDBJ databases">
        <title>Evolutionary Origins and Diversification of the Mycorrhizal Mutualists.</title>
        <authorList>
            <consortium name="DOE Joint Genome Institute"/>
            <consortium name="Mycorrhizal Genomics Consortium"/>
            <person name="Kohler A."/>
            <person name="Kuo A."/>
            <person name="Nagy L.G."/>
            <person name="Floudas D."/>
            <person name="Copeland A."/>
            <person name="Barry K.W."/>
            <person name="Cichocki N."/>
            <person name="Veneault-Fourrey C."/>
            <person name="LaButti K."/>
            <person name="Lindquist E.A."/>
            <person name="Lipzen A."/>
            <person name="Lundell T."/>
            <person name="Morin E."/>
            <person name="Murat C."/>
            <person name="Riley R."/>
            <person name="Ohm R."/>
            <person name="Sun H."/>
            <person name="Tunlid A."/>
            <person name="Henrissat B."/>
            <person name="Grigoriev I.V."/>
            <person name="Hibbett D.S."/>
            <person name="Martin F."/>
        </authorList>
    </citation>
    <scope>NUCLEOTIDE SEQUENCE [LARGE SCALE GENOMIC DNA]</scope>
    <source>
        <strain evidence="5">Zn</strain>
    </source>
</reference>
<dbReference type="InterPro" id="IPR002347">
    <property type="entry name" value="SDR_fam"/>
</dbReference>
<keyword evidence="3" id="KW-0560">Oxidoreductase</keyword>
<proteinExistence type="inferred from homology"/>
<comment type="similarity">
    <text evidence="1">Belongs to the short-chain dehydrogenases/reductases (SDR) family.</text>
</comment>
<dbReference type="AlphaFoldDB" id="A0A0C3I0S9"/>
<dbReference type="OrthoDB" id="153074at2759"/>
<dbReference type="InterPro" id="IPR036291">
    <property type="entry name" value="NAD(P)-bd_dom_sf"/>
</dbReference>
<name>A0A0C3I0S9_OIDMZ</name>
<dbReference type="PANTHER" id="PTHR43008:SF8">
    <property type="entry name" value="BENZIL REDUCTASE ((S)-BENZOIN FORMING) IRC24"/>
    <property type="match status" value="1"/>
</dbReference>
<evidence type="ECO:0000256" key="2">
    <source>
        <dbReference type="ARBA" id="ARBA00022857"/>
    </source>
</evidence>
<dbReference type="FunFam" id="3.40.50.720:FF:000281">
    <property type="entry name" value="Uncharacterized oxidoreductase YIR035C"/>
    <property type="match status" value="1"/>
</dbReference>
<keyword evidence="2" id="KW-0521">NADP</keyword>
<evidence type="ECO:0000256" key="1">
    <source>
        <dbReference type="ARBA" id="ARBA00006484"/>
    </source>
</evidence>
<dbReference type="FunCoup" id="A0A0C3I0S9">
    <property type="interactions" value="142"/>
</dbReference>
<reference evidence="4 5" key="1">
    <citation type="submission" date="2014-04" db="EMBL/GenBank/DDBJ databases">
        <authorList>
            <consortium name="DOE Joint Genome Institute"/>
            <person name="Kuo A."/>
            <person name="Martino E."/>
            <person name="Perotto S."/>
            <person name="Kohler A."/>
            <person name="Nagy L.G."/>
            <person name="Floudas D."/>
            <person name="Copeland A."/>
            <person name="Barry K.W."/>
            <person name="Cichocki N."/>
            <person name="Veneault-Fourrey C."/>
            <person name="LaButti K."/>
            <person name="Lindquist E.A."/>
            <person name="Lipzen A."/>
            <person name="Lundell T."/>
            <person name="Morin E."/>
            <person name="Murat C."/>
            <person name="Sun H."/>
            <person name="Tunlid A."/>
            <person name="Henrissat B."/>
            <person name="Grigoriev I.V."/>
            <person name="Hibbett D.S."/>
            <person name="Martin F."/>
            <person name="Nordberg H.P."/>
            <person name="Cantor M.N."/>
            <person name="Hua S.X."/>
        </authorList>
    </citation>
    <scope>NUCLEOTIDE SEQUENCE [LARGE SCALE GENOMIC DNA]</scope>
    <source>
        <strain evidence="4 5">Zn</strain>
    </source>
</reference>
<keyword evidence="5" id="KW-1185">Reference proteome</keyword>
<dbReference type="PRINTS" id="PR00081">
    <property type="entry name" value="GDHRDH"/>
</dbReference>
<dbReference type="GO" id="GO:0050664">
    <property type="term" value="F:oxidoreductase activity, acting on NAD(P)H, oxygen as acceptor"/>
    <property type="evidence" value="ECO:0007669"/>
    <property type="project" value="TreeGrafter"/>
</dbReference>
<dbReference type="Gene3D" id="3.40.50.720">
    <property type="entry name" value="NAD(P)-binding Rossmann-like Domain"/>
    <property type="match status" value="1"/>
</dbReference>